<gene>
    <name evidence="1" type="primary">Cnig_chr_II.g6334</name>
    <name evidence="1" type="ORF">B9Z55_006334</name>
</gene>
<dbReference type="Proteomes" id="UP000230233">
    <property type="component" value="Chromosome II"/>
</dbReference>
<evidence type="ECO:0000313" key="1">
    <source>
        <dbReference type="EMBL" id="PIC46740.1"/>
    </source>
</evidence>
<reference evidence="2" key="1">
    <citation type="submission" date="2017-10" db="EMBL/GenBank/DDBJ databases">
        <title>Rapid genome shrinkage in a self-fertile nematode reveals novel sperm competition proteins.</title>
        <authorList>
            <person name="Yin D."/>
            <person name="Schwarz E.M."/>
            <person name="Thomas C.G."/>
            <person name="Felde R.L."/>
            <person name="Korf I.F."/>
            <person name="Cutter A.D."/>
            <person name="Schartner C.M."/>
            <person name="Ralston E.J."/>
            <person name="Meyer B.J."/>
            <person name="Haag E.S."/>
        </authorList>
    </citation>
    <scope>NUCLEOTIDE SEQUENCE [LARGE SCALE GENOMIC DNA]</scope>
    <source>
        <strain evidence="2">JU1422</strain>
    </source>
</reference>
<name>A0A2G5V4S1_9PELO</name>
<dbReference type="EMBL" id="PDUG01000002">
    <property type="protein sequence ID" value="PIC46740.1"/>
    <property type="molecule type" value="Genomic_DNA"/>
</dbReference>
<protein>
    <submittedName>
        <fullName evidence="1">Uncharacterized protein</fullName>
    </submittedName>
</protein>
<sequence length="102" mass="11755">MVKTLFTELKKNLLSECDVAKQVLDYAKQVLGSDQESPELMKDVAAQLVEKLSELNGFEKKIDEFLDQHHQYSATEDERKLKGGLRPKIFIALKCFKKYVFS</sequence>
<proteinExistence type="predicted"/>
<comment type="caution">
    <text evidence="1">The sequence shown here is derived from an EMBL/GenBank/DDBJ whole genome shotgun (WGS) entry which is preliminary data.</text>
</comment>
<dbReference type="AlphaFoldDB" id="A0A2G5V4S1"/>
<evidence type="ECO:0000313" key="2">
    <source>
        <dbReference type="Proteomes" id="UP000230233"/>
    </source>
</evidence>
<keyword evidence="2" id="KW-1185">Reference proteome</keyword>
<accession>A0A2G5V4S1</accession>
<organism evidence="1 2">
    <name type="scientific">Caenorhabditis nigoni</name>
    <dbReference type="NCBI Taxonomy" id="1611254"/>
    <lineage>
        <taxon>Eukaryota</taxon>
        <taxon>Metazoa</taxon>
        <taxon>Ecdysozoa</taxon>
        <taxon>Nematoda</taxon>
        <taxon>Chromadorea</taxon>
        <taxon>Rhabditida</taxon>
        <taxon>Rhabditina</taxon>
        <taxon>Rhabditomorpha</taxon>
        <taxon>Rhabditoidea</taxon>
        <taxon>Rhabditidae</taxon>
        <taxon>Peloderinae</taxon>
        <taxon>Caenorhabditis</taxon>
    </lineage>
</organism>